<protein>
    <submittedName>
        <fullName evidence="1">Uncharacterized protein</fullName>
    </submittedName>
</protein>
<comment type="caution">
    <text evidence="1">The sequence shown here is derived from an EMBL/GenBank/DDBJ whole genome shotgun (WGS) entry which is preliminary data.</text>
</comment>
<organism evidence="1 2">
    <name type="scientific">Marinobacter xiaoshiensis</name>
    <dbReference type="NCBI Taxonomy" id="3073652"/>
    <lineage>
        <taxon>Bacteria</taxon>
        <taxon>Pseudomonadati</taxon>
        <taxon>Pseudomonadota</taxon>
        <taxon>Gammaproteobacteria</taxon>
        <taxon>Pseudomonadales</taxon>
        <taxon>Marinobacteraceae</taxon>
        <taxon>Marinobacter</taxon>
    </lineage>
</organism>
<dbReference type="EMBL" id="JAVMBO010000017">
    <property type="protein sequence ID" value="MDS1311211.1"/>
    <property type="molecule type" value="Genomic_DNA"/>
</dbReference>
<dbReference type="Proteomes" id="UP001267407">
    <property type="component" value="Unassembled WGS sequence"/>
</dbReference>
<keyword evidence="2" id="KW-1185">Reference proteome</keyword>
<evidence type="ECO:0000313" key="2">
    <source>
        <dbReference type="Proteomes" id="UP001267407"/>
    </source>
</evidence>
<dbReference type="RefSeq" id="WP_310966610.1">
    <property type="nucleotide sequence ID" value="NZ_JAVMBO010000017.1"/>
</dbReference>
<gene>
    <name evidence="1" type="ORF">RKA07_14000</name>
</gene>
<name>A0ABU2HJH2_9GAMM</name>
<reference evidence="1" key="1">
    <citation type="submission" date="2023-09" db="EMBL/GenBank/DDBJ databases">
        <title>Marinobacter sediminicola sp. nov. and Marinobacter maritimum sp. nov., isolated from marine sediment.</title>
        <authorList>
            <person name="An J."/>
        </authorList>
    </citation>
    <scope>NUCLEOTIDE SEQUENCE</scope>
    <source>
        <strain evidence="1">F60267</strain>
    </source>
</reference>
<proteinExistence type="predicted"/>
<sequence length="667" mass="75431">MASIPPMESVLAFLRQVFQAGPPDKKRKQLESFRKGFDYQLKTIQDYTDDILKALGLNADQRRDARINFARWETLNGFLERNTWVGQADMRQVLWMLSTHVYAPGLARHLAFWDYQARTDEGMPGGEFWYLPSPSVENPAELTMPVQKTLEWLLDLMDYSINDLSRMLAESNTVFSKDGEAVADFKSIQKTLNSWFTGVPTPEMNTIEAYFNDALLLQFPGGLERNKNLNADEKLTAFVDFVRRKGLSETELSRQIPIGGAKGAELLMAGKADDEGKKYAYSLLCDRYATPSIARVRHRLRIAAAAQDTYKRLYQTLHGREGNLLGTCPNTNKALQVFMIFQDIYNLTIECCDQTTTENEEKSLFAQRLQKRRPLHACTTYLAVLSFDSAIQQLSNRLNQYFIKSLPGEPLEDEAPLNSPENELNKSIVSKIETLEAMAEVEKQTERLLSAQNWGQLHKAIPETNNWVALNNLASIDGVNLTARMAAATRMIQLADSSTKKVYSYICLLGQFLNDPDKRSRPGNAETIVEALLKRLRTASPSDRFDAFILQFEAKHALSQNDFSTAKEKLDLALDCCRVNGFGELRGETARDALAVYAGMKPAGFNAKACEKYKLLFLRYGGAEWPVTSIPDTQKMIDGAIEYFWHYLYQPYQGYERLNPGTVSASQ</sequence>
<evidence type="ECO:0000313" key="1">
    <source>
        <dbReference type="EMBL" id="MDS1311211.1"/>
    </source>
</evidence>
<accession>A0ABU2HJH2</accession>